<protein>
    <submittedName>
        <fullName evidence="2">Uncharacterized protein</fullName>
    </submittedName>
</protein>
<organism evidence="2 3">
    <name type="scientific">Candidatus Filomicrobium marinum</name>
    <dbReference type="NCBI Taxonomy" id="1608628"/>
    <lineage>
        <taxon>Bacteria</taxon>
        <taxon>Pseudomonadati</taxon>
        <taxon>Pseudomonadota</taxon>
        <taxon>Alphaproteobacteria</taxon>
        <taxon>Hyphomicrobiales</taxon>
        <taxon>Hyphomicrobiaceae</taxon>
        <taxon>Filomicrobium</taxon>
    </lineage>
</organism>
<accession>A0A0D6JDC0</accession>
<dbReference type="KEGG" id="fil:BN1229_v1_1405"/>
<evidence type="ECO:0000313" key="2">
    <source>
        <dbReference type="EMBL" id="CPR17761.1"/>
    </source>
</evidence>
<dbReference type="AlphaFoldDB" id="A0A0D6JDC0"/>
<dbReference type="Proteomes" id="UP000033187">
    <property type="component" value="Chromosome 1"/>
</dbReference>
<reference evidence="3" key="1">
    <citation type="submission" date="2015-02" db="EMBL/GenBank/DDBJ databases">
        <authorList>
            <person name="Chooi Y.-H."/>
        </authorList>
    </citation>
    <scope>NUCLEOTIDE SEQUENCE [LARGE SCALE GENOMIC DNA]</scope>
    <source>
        <strain evidence="3">strain Y</strain>
    </source>
</reference>
<evidence type="ECO:0000256" key="1">
    <source>
        <dbReference type="SAM" id="MobiDB-lite"/>
    </source>
</evidence>
<sequence length="77" mass="8813">MFLSGRKIVRFADASFLKRQMIWTVVYVSPVPDRPFIRDRRDKMPGIGGRERATADNLKGRVSCSRRASSRRIAKCA</sequence>
<feature type="compositionally biased region" description="Basic residues" evidence="1">
    <location>
        <begin position="68"/>
        <end position="77"/>
    </location>
</feature>
<gene>
    <name evidence="2" type="ORF">YBN1229_v1_1406</name>
</gene>
<name>A0A0D6JDC0_9HYPH</name>
<dbReference type="KEGG" id="fiy:BN1229_v1_1406"/>
<proteinExistence type="predicted"/>
<dbReference type="EMBL" id="LN829119">
    <property type="protein sequence ID" value="CPR17761.1"/>
    <property type="molecule type" value="Genomic_DNA"/>
</dbReference>
<keyword evidence="3" id="KW-1185">Reference proteome</keyword>
<evidence type="ECO:0000313" key="3">
    <source>
        <dbReference type="Proteomes" id="UP000033187"/>
    </source>
</evidence>
<feature type="region of interest" description="Disordered" evidence="1">
    <location>
        <begin position="58"/>
        <end position="77"/>
    </location>
</feature>